<keyword evidence="3" id="KW-1185">Reference proteome</keyword>
<gene>
    <name evidence="2" type="ORF">MAUB_46630</name>
</gene>
<accession>A0ABN5YZZ8</accession>
<feature type="region of interest" description="Disordered" evidence="1">
    <location>
        <begin position="27"/>
        <end position="56"/>
    </location>
</feature>
<dbReference type="Proteomes" id="UP000465609">
    <property type="component" value="Chromosome"/>
</dbReference>
<name>A0ABN5YZZ8_9MYCO</name>
<dbReference type="EMBL" id="AP022577">
    <property type="protein sequence ID" value="BBX86790.1"/>
    <property type="molecule type" value="Genomic_DNA"/>
</dbReference>
<sequence length="56" mass="6016">MNFAKTMAHKAKRGSDAVKSYFGLAIGDNGPSDETRTQQATDAGQARAKIKRAFEA</sequence>
<reference evidence="2 3" key="1">
    <citation type="journal article" date="2019" name="Emerg. Microbes Infect.">
        <title>Comprehensive subspecies identification of 175 nontuberculous mycobacteria species based on 7547 genomic profiles.</title>
        <authorList>
            <person name="Matsumoto Y."/>
            <person name="Kinjo T."/>
            <person name="Motooka D."/>
            <person name="Nabeya D."/>
            <person name="Jung N."/>
            <person name="Uechi K."/>
            <person name="Horii T."/>
            <person name="Iida T."/>
            <person name="Fujita J."/>
            <person name="Nakamura S."/>
        </authorList>
    </citation>
    <scope>NUCLEOTIDE SEQUENCE [LARGE SCALE GENOMIC DNA]</scope>
    <source>
        <strain evidence="2 3">JCM 15296</strain>
    </source>
</reference>
<protein>
    <submittedName>
        <fullName evidence="2">Uncharacterized protein</fullName>
    </submittedName>
</protein>
<evidence type="ECO:0000313" key="3">
    <source>
        <dbReference type="Proteomes" id="UP000465609"/>
    </source>
</evidence>
<evidence type="ECO:0000313" key="2">
    <source>
        <dbReference type="EMBL" id="BBX86790.1"/>
    </source>
</evidence>
<proteinExistence type="predicted"/>
<organism evidence="2 3">
    <name type="scientific">Mycolicibacterium aubagnense</name>
    <dbReference type="NCBI Taxonomy" id="319707"/>
    <lineage>
        <taxon>Bacteria</taxon>
        <taxon>Bacillati</taxon>
        <taxon>Actinomycetota</taxon>
        <taxon>Actinomycetes</taxon>
        <taxon>Mycobacteriales</taxon>
        <taxon>Mycobacteriaceae</taxon>
        <taxon>Mycolicibacterium</taxon>
    </lineage>
</organism>
<evidence type="ECO:0000256" key="1">
    <source>
        <dbReference type="SAM" id="MobiDB-lite"/>
    </source>
</evidence>
<dbReference type="RefSeq" id="WP_138229173.1">
    <property type="nucleotide sequence ID" value="NZ_AP022577.1"/>
</dbReference>